<feature type="domain" description="4Fe-4S ferredoxin-type" evidence="8">
    <location>
        <begin position="295"/>
        <end position="324"/>
    </location>
</feature>
<dbReference type="InterPro" id="IPR037171">
    <property type="entry name" value="NagB/RpiA_transferase-like"/>
</dbReference>
<dbReference type="SUPFAM" id="SSF46548">
    <property type="entry name" value="alpha-helical ferredoxin"/>
    <property type="match status" value="1"/>
</dbReference>
<evidence type="ECO:0000259" key="8">
    <source>
        <dbReference type="PROSITE" id="PS51379"/>
    </source>
</evidence>
<comment type="caution">
    <text evidence="9">The sequence shown here is derived from an EMBL/GenBank/DDBJ whole genome shotgun (WGS) entry which is preliminary data.</text>
</comment>
<keyword evidence="10" id="KW-1185">Reference proteome</keyword>
<protein>
    <submittedName>
        <fullName evidence="9">Lactate utilization protein</fullName>
    </submittedName>
</protein>
<evidence type="ECO:0000256" key="6">
    <source>
        <dbReference type="ARBA" id="ARBA00023004"/>
    </source>
</evidence>
<dbReference type="InterPro" id="IPR003741">
    <property type="entry name" value="LUD_dom"/>
</dbReference>
<dbReference type="InterPro" id="IPR017896">
    <property type="entry name" value="4Fe4S_Fe-S-bd"/>
</dbReference>
<dbReference type="PROSITE" id="PS00198">
    <property type="entry name" value="4FE4S_FER_1"/>
    <property type="match status" value="2"/>
</dbReference>
<dbReference type="InterPro" id="IPR024185">
    <property type="entry name" value="FTHF_cligase-like_sf"/>
</dbReference>
<sequence length="459" mass="51777">MSTIHSERAHEILKHRDKVNHHDATFWQLRQGRDKMAKSLPEWESLRDHASAIKRHTLTHLADYLEQFSSQLESRGVIVHWAKDANELNEMVYGILESHKVTKMVKSKSMLTEECGLNAYLEQRGIDVVETDLGERILQLMHRAPAHIVVPAMHITKEEVAETFEAKGMSTDKGNTDPTYLTYCARKSLRHEFMEAGAGLTGCNFGVAKTGDIVVCTNEGNADMTTSMPKLHIVTMGIEKLVPDYESLAVFQRLLCRSATGQPTTGFTSHFRQARPGAEMHVVLLDNWRSDALANPEHWETLKCIRCGACMNTCPVYRRSTGASYTYFIPGPIGVDLGMLANARRYSDNVSACSLCLSCDNVCPAEVKPGSQIYLWRQSLDSIGKADHLKKFMSEGMELLFDHPTLYTDALKLSPLANFVPEMLTHYSHLNPWGLGHAKPKFANQSFHSWWKEQQKKKK</sequence>
<dbReference type="Proteomes" id="UP000438914">
    <property type="component" value="Unassembled WGS sequence"/>
</dbReference>
<evidence type="ECO:0000256" key="2">
    <source>
        <dbReference type="ARBA" id="ARBA00022485"/>
    </source>
</evidence>
<evidence type="ECO:0000256" key="5">
    <source>
        <dbReference type="ARBA" id="ARBA00022982"/>
    </source>
</evidence>
<evidence type="ECO:0000256" key="7">
    <source>
        <dbReference type="ARBA" id="ARBA00023014"/>
    </source>
</evidence>
<keyword evidence="3" id="KW-0479">Metal-binding</keyword>
<dbReference type="PROSITE" id="PS51379">
    <property type="entry name" value="4FE4S_FER_2"/>
    <property type="match status" value="1"/>
</dbReference>
<dbReference type="InterPro" id="IPR009051">
    <property type="entry name" value="Helical_ferredxn"/>
</dbReference>
<dbReference type="Gene3D" id="3.40.50.10420">
    <property type="entry name" value="NagB/RpiA/CoA transferase-like"/>
    <property type="match status" value="1"/>
</dbReference>
<dbReference type="AlphaFoldDB" id="A0A7K0KAZ5"/>
<dbReference type="PANTHER" id="PTHR47153">
    <property type="entry name" value="LACTATE UTILIZATION PROTEIN B"/>
    <property type="match status" value="1"/>
</dbReference>
<evidence type="ECO:0000256" key="4">
    <source>
        <dbReference type="ARBA" id="ARBA00022737"/>
    </source>
</evidence>
<dbReference type="GO" id="GO:0046872">
    <property type="term" value="F:metal ion binding"/>
    <property type="evidence" value="ECO:0007669"/>
    <property type="project" value="UniProtKB-KW"/>
</dbReference>
<evidence type="ECO:0000256" key="3">
    <source>
        <dbReference type="ARBA" id="ARBA00022723"/>
    </source>
</evidence>
<evidence type="ECO:0000256" key="1">
    <source>
        <dbReference type="ARBA" id="ARBA00022448"/>
    </source>
</evidence>
<accession>A0A7K0KAZ5</accession>
<evidence type="ECO:0000313" key="9">
    <source>
        <dbReference type="EMBL" id="MST83093.1"/>
    </source>
</evidence>
<name>A0A7K0KAZ5_9BACT</name>
<reference evidence="9 10" key="1">
    <citation type="submission" date="2019-08" db="EMBL/GenBank/DDBJ databases">
        <title>In-depth cultivation of the pig gut microbiome towards novel bacterial diversity and tailored functional studies.</title>
        <authorList>
            <person name="Wylensek D."/>
            <person name="Hitch T.C.A."/>
            <person name="Clavel T."/>
        </authorList>
    </citation>
    <scope>NUCLEOTIDE SEQUENCE [LARGE SCALE GENOMIC DNA]</scope>
    <source>
        <strain evidence="9 10">LKV-178-WT-2A</strain>
    </source>
</reference>
<dbReference type="GO" id="GO:0006089">
    <property type="term" value="P:lactate metabolic process"/>
    <property type="evidence" value="ECO:0007669"/>
    <property type="project" value="InterPro"/>
</dbReference>
<dbReference type="GO" id="GO:0051539">
    <property type="term" value="F:4 iron, 4 sulfur cluster binding"/>
    <property type="evidence" value="ECO:0007669"/>
    <property type="project" value="UniProtKB-KW"/>
</dbReference>
<organism evidence="9 10">
    <name type="scientific">Hallella mizrahii</name>
    <dbReference type="NCBI Taxonomy" id="2606637"/>
    <lineage>
        <taxon>Bacteria</taxon>
        <taxon>Pseudomonadati</taxon>
        <taxon>Bacteroidota</taxon>
        <taxon>Bacteroidia</taxon>
        <taxon>Bacteroidales</taxon>
        <taxon>Prevotellaceae</taxon>
        <taxon>Hallella</taxon>
    </lineage>
</organism>
<keyword evidence="5" id="KW-0249">Electron transport</keyword>
<keyword evidence="6" id="KW-0408">Iron</keyword>
<dbReference type="Gene3D" id="1.10.1060.10">
    <property type="entry name" value="Alpha-helical ferredoxin"/>
    <property type="match status" value="1"/>
</dbReference>
<keyword evidence="1" id="KW-0813">Transport</keyword>
<dbReference type="InterPro" id="IPR004452">
    <property type="entry name" value="LutB/LldF"/>
</dbReference>
<dbReference type="RefSeq" id="WP_154532353.1">
    <property type="nucleotide sequence ID" value="NZ_VUNG01000001.1"/>
</dbReference>
<proteinExistence type="predicted"/>
<keyword evidence="7" id="KW-0411">Iron-sulfur</keyword>
<dbReference type="SUPFAM" id="SSF100950">
    <property type="entry name" value="NagB/RpiA/CoA transferase-like"/>
    <property type="match status" value="1"/>
</dbReference>
<dbReference type="Pfam" id="PF13183">
    <property type="entry name" value="Fer4_8"/>
    <property type="match status" value="1"/>
</dbReference>
<dbReference type="InterPro" id="IPR017900">
    <property type="entry name" value="4Fe4S_Fe_S_CS"/>
</dbReference>
<gene>
    <name evidence="9" type="ORF">FYJ73_00060</name>
</gene>
<keyword evidence="2" id="KW-0004">4Fe-4S</keyword>
<evidence type="ECO:0000313" key="10">
    <source>
        <dbReference type="Proteomes" id="UP000438914"/>
    </source>
</evidence>
<dbReference type="EMBL" id="VUNG01000001">
    <property type="protein sequence ID" value="MST83093.1"/>
    <property type="molecule type" value="Genomic_DNA"/>
</dbReference>
<keyword evidence="4" id="KW-0677">Repeat</keyword>
<dbReference type="PANTHER" id="PTHR47153:SF2">
    <property type="entry name" value="LACTATE UTILIZATION PROTEIN B"/>
    <property type="match status" value="1"/>
</dbReference>
<dbReference type="Pfam" id="PF02589">
    <property type="entry name" value="LUD_dom"/>
    <property type="match status" value="1"/>
</dbReference>